<dbReference type="EC" id="2.7.1.23" evidence="2"/>
<dbReference type="Proteomes" id="UP000694851">
    <property type="component" value="Unplaced"/>
</dbReference>
<dbReference type="GO" id="GO:0006741">
    <property type="term" value="P:NADP+ biosynthetic process"/>
    <property type="evidence" value="ECO:0007669"/>
    <property type="project" value="InterPro"/>
</dbReference>
<dbReference type="CTD" id="133686"/>
<gene>
    <name evidence="9" type="primary">NADK2</name>
</gene>
<evidence type="ECO:0000256" key="4">
    <source>
        <dbReference type="ARBA" id="ARBA00022777"/>
    </source>
</evidence>
<dbReference type="AlphaFoldDB" id="A0A8B7RYT3"/>
<evidence type="ECO:0000313" key="8">
    <source>
        <dbReference type="Proteomes" id="UP000694851"/>
    </source>
</evidence>
<proteinExistence type="inferred from homology"/>
<reference evidence="9" key="1">
    <citation type="submission" date="2025-08" db="UniProtKB">
        <authorList>
            <consortium name="RefSeq"/>
        </authorList>
    </citation>
    <scope>IDENTIFICATION</scope>
    <source>
        <tissue evidence="9">Muscle</tissue>
    </source>
</reference>
<sequence length="393" mass="44408">MTCYRGFFLGSCRRVAGGRAAALRAPGAEGPSARPRLGSDCGGRRHLGHGQPRELAGCGSRPDGDFRPSRVVVVAKTTRYEFEQQRYRYAELSEEDLKQLVGPGWSRCVWAWPDRARDDRPCPRWLWRQRIRLYLEGTGINPVPVDLHEQQLSLNQHSRAFNIERVHDEIYLRNEGIEVRLVKRREYNEETVRWADAVIAAGGDGTMLLAASKVLDRLKPVIGVNTDPERFKRGNSKTVCSNNVTMLRSEASGPQLLPVRALNEVFIGESLSSRASYYEISVDDGPWEKQKSSGLNLCTGTGSKAWCSLNLVITWSLFSLLHELGFLKKILFRVKKTQYLMKCCFLLRVCVRSRCWDACMVVDGGTSFEFNDGAIASMMINKEDELRTVLLEQ</sequence>
<dbReference type="GO" id="GO:0005739">
    <property type="term" value="C:mitochondrion"/>
    <property type="evidence" value="ECO:0007669"/>
    <property type="project" value="TreeGrafter"/>
</dbReference>
<evidence type="ECO:0000313" key="9">
    <source>
        <dbReference type="RefSeq" id="XP_019506276.1"/>
    </source>
</evidence>
<dbReference type="PANTHER" id="PTHR13158">
    <property type="match status" value="1"/>
</dbReference>
<dbReference type="OrthoDB" id="185618at2759"/>
<evidence type="ECO:0000256" key="5">
    <source>
        <dbReference type="ARBA" id="ARBA00022857"/>
    </source>
</evidence>
<evidence type="ECO:0000256" key="7">
    <source>
        <dbReference type="SAM" id="MobiDB-lite"/>
    </source>
</evidence>
<evidence type="ECO:0000256" key="1">
    <source>
        <dbReference type="ARBA" id="ARBA00010995"/>
    </source>
</evidence>
<dbReference type="KEGG" id="hai:109387043"/>
<keyword evidence="8" id="KW-1185">Reference proteome</keyword>
<dbReference type="SUPFAM" id="SSF111331">
    <property type="entry name" value="NAD kinase/diacylglycerol kinase-like"/>
    <property type="match status" value="1"/>
</dbReference>
<evidence type="ECO:0000256" key="6">
    <source>
        <dbReference type="ARBA" id="ARBA00023027"/>
    </source>
</evidence>
<dbReference type="InterPro" id="IPR016064">
    <property type="entry name" value="NAD/diacylglycerol_kinase_sf"/>
</dbReference>
<keyword evidence="4 9" id="KW-0418">Kinase</keyword>
<feature type="region of interest" description="Disordered" evidence="7">
    <location>
        <begin position="25"/>
        <end position="60"/>
    </location>
</feature>
<evidence type="ECO:0000256" key="2">
    <source>
        <dbReference type="ARBA" id="ARBA00012120"/>
    </source>
</evidence>
<dbReference type="Pfam" id="PF01513">
    <property type="entry name" value="NAD_kinase"/>
    <property type="match status" value="1"/>
</dbReference>
<dbReference type="Gene3D" id="3.40.50.10330">
    <property type="entry name" value="Probable inorganic polyphosphate/atp-NAD kinase, domain 1"/>
    <property type="match status" value="1"/>
</dbReference>
<dbReference type="GO" id="GO:0003951">
    <property type="term" value="F:NAD+ kinase activity"/>
    <property type="evidence" value="ECO:0007669"/>
    <property type="project" value="UniProtKB-EC"/>
</dbReference>
<evidence type="ECO:0000256" key="3">
    <source>
        <dbReference type="ARBA" id="ARBA00022679"/>
    </source>
</evidence>
<name>A0A8B7RYT3_HIPAR</name>
<keyword evidence="6" id="KW-0520">NAD</keyword>
<dbReference type="GeneID" id="109387043"/>
<protein>
    <recommendedName>
        <fullName evidence="2">NAD(+) kinase</fullName>
        <ecNumber evidence="2">2.7.1.23</ecNumber>
    </recommendedName>
</protein>
<accession>A0A8B7RYT3</accession>
<keyword evidence="3" id="KW-0808">Transferase</keyword>
<dbReference type="InterPro" id="IPR017437">
    <property type="entry name" value="ATP-NAD_kinase_PpnK-typ_C"/>
</dbReference>
<dbReference type="RefSeq" id="XP_019506276.1">
    <property type="nucleotide sequence ID" value="XM_019650731.1"/>
</dbReference>
<keyword evidence="5" id="KW-0521">NADP</keyword>
<dbReference type="PANTHER" id="PTHR13158:SF5">
    <property type="entry name" value="NAD KINASE 2, MITOCHONDRIAL"/>
    <property type="match status" value="1"/>
</dbReference>
<dbReference type="InterPro" id="IPR017438">
    <property type="entry name" value="ATP-NAD_kinase_N"/>
</dbReference>
<dbReference type="Gene3D" id="2.60.200.30">
    <property type="entry name" value="Probable inorganic polyphosphate/atp-NAD kinase, domain 2"/>
    <property type="match status" value="1"/>
</dbReference>
<organism evidence="8 9">
    <name type="scientific">Hipposideros armiger</name>
    <name type="common">Great Himalayan leaf-nosed bat</name>
    <dbReference type="NCBI Taxonomy" id="186990"/>
    <lineage>
        <taxon>Eukaryota</taxon>
        <taxon>Metazoa</taxon>
        <taxon>Chordata</taxon>
        <taxon>Craniata</taxon>
        <taxon>Vertebrata</taxon>
        <taxon>Euteleostomi</taxon>
        <taxon>Mammalia</taxon>
        <taxon>Eutheria</taxon>
        <taxon>Laurasiatheria</taxon>
        <taxon>Chiroptera</taxon>
        <taxon>Yinpterochiroptera</taxon>
        <taxon>Rhinolophoidea</taxon>
        <taxon>Hipposideridae</taxon>
        <taxon>Hipposideros</taxon>
    </lineage>
</organism>
<dbReference type="GO" id="GO:0019674">
    <property type="term" value="P:NAD+ metabolic process"/>
    <property type="evidence" value="ECO:0007669"/>
    <property type="project" value="InterPro"/>
</dbReference>
<dbReference type="InterPro" id="IPR002504">
    <property type="entry name" value="NADK"/>
</dbReference>
<comment type="similarity">
    <text evidence="1">Belongs to the NAD kinase family.</text>
</comment>